<dbReference type="EMBL" id="BONG01000039">
    <property type="protein sequence ID" value="GIF91958.1"/>
    <property type="molecule type" value="Genomic_DNA"/>
</dbReference>
<name>A0A8J3K322_9ACTN</name>
<dbReference type="InterPro" id="IPR057739">
    <property type="entry name" value="Glyco_hydro_29_N"/>
</dbReference>
<feature type="region of interest" description="Disordered" evidence="7">
    <location>
        <begin position="395"/>
        <end position="418"/>
    </location>
</feature>
<dbReference type="SUPFAM" id="SSF51445">
    <property type="entry name" value="(Trans)glycosidases"/>
    <property type="match status" value="1"/>
</dbReference>
<evidence type="ECO:0000256" key="5">
    <source>
        <dbReference type="ARBA" id="ARBA00022801"/>
    </source>
</evidence>
<evidence type="ECO:0000256" key="3">
    <source>
        <dbReference type="ARBA" id="ARBA00012662"/>
    </source>
</evidence>
<dbReference type="GO" id="GO:0005764">
    <property type="term" value="C:lysosome"/>
    <property type="evidence" value="ECO:0007669"/>
    <property type="project" value="TreeGrafter"/>
</dbReference>
<comment type="caution">
    <text evidence="9">The sequence shown here is derived from an EMBL/GenBank/DDBJ whole genome shotgun (WGS) entry which is preliminary data.</text>
</comment>
<dbReference type="PANTHER" id="PTHR10030:SF37">
    <property type="entry name" value="ALPHA-L-FUCOSIDASE-RELATED"/>
    <property type="match status" value="1"/>
</dbReference>
<reference evidence="9 10" key="1">
    <citation type="submission" date="2021-01" db="EMBL/GenBank/DDBJ databases">
        <title>Whole genome shotgun sequence of Catellatospora chokoriensis NBRC 107358.</title>
        <authorList>
            <person name="Komaki H."/>
            <person name="Tamura T."/>
        </authorList>
    </citation>
    <scope>NUCLEOTIDE SEQUENCE [LARGE SCALE GENOMIC DNA]</scope>
    <source>
        <strain evidence="9 10">NBRC 107358</strain>
    </source>
</reference>
<organism evidence="9 10">
    <name type="scientific">Catellatospora chokoriensis</name>
    <dbReference type="NCBI Taxonomy" id="310353"/>
    <lineage>
        <taxon>Bacteria</taxon>
        <taxon>Bacillati</taxon>
        <taxon>Actinomycetota</taxon>
        <taxon>Actinomycetes</taxon>
        <taxon>Micromonosporales</taxon>
        <taxon>Micromonosporaceae</taxon>
        <taxon>Catellatospora</taxon>
    </lineage>
</organism>
<keyword evidence="5" id="KW-0378">Hydrolase</keyword>
<protein>
    <recommendedName>
        <fullName evidence="3">alpha-L-fucosidase</fullName>
        <ecNumber evidence="3">3.2.1.51</ecNumber>
    </recommendedName>
</protein>
<sequence length="418" mass="46338">MSTVPTAGQLAWQEAGFGLFLHFGLNTFHGREWSDGTLDAATFDPADLDAAQWVDVARRAGARYLVLTAKHHDGFCLWPTDTTAYSVASSPWRGGRGDVVGELAEACRTAGMPLGLYLSPWDRNATCYPDPAAYDEFYLRQLTELCTRYGPLFELWFDGAGSEGRGYDWDAIMKVIDAHQPQAMVFNMGRPTIRWVGNEDGLAADPCTYAVDRLGRSMFTAAADRLDAARYLPPECDVPVRAHWFWQPDDLDTLKSAEHLLAIWYRSVGLGAGLLLNVPPDRRGRLDEHDTARLLAVTAELRRRFATPLAARLTHEPGRVVAEFATEVELDHVELREELATGQWAGAHEVRCGEAVVAAGHTVGVRRWHAFPTIRTRRVIITLDDPRARLAAVTGFRTGHQSPPAPEQQPLPEVSKVD</sequence>
<evidence type="ECO:0000256" key="7">
    <source>
        <dbReference type="SAM" id="MobiDB-lite"/>
    </source>
</evidence>
<dbReference type="InterPro" id="IPR017853">
    <property type="entry name" value="GH"/>
</dbReference>
<keyword evidence="6" id="KW-0326">Glycosidase</keyword>
<comment type="similarity">
    <text evidence="2">Belongs to the glycosyl hydrolase 29 family.</text>
</comment>
<accession>A0A8J3K322</accession>
<evidence type="ECO:0000256" key="4">
    <source>
        <dbReference type="ARBA" id="ARBA00022729"/>
    </source>
</evidence>
<evidence type="ECO:0000313" key="10">
    <source>
        <dbReference type="Proteomes" id="UP000619293"/>
    </source>
</evidence>
<dbReference type="GO" id="GO:0006004">
    <property type="term" value="P:fucose metabolic process"/>
    <property type="evidence" value="ECO:0007669"/>
    <property type="project" value="InterPro"/>
</dbReference>
<keyword evidence="4" id="KW-0732">Signal</keyword>
<evidence type="ECO:0000313" key="9">
    <source>
        <dbReference type="EMBL" id="GIF91958.1"/>
    </source>
</evidence>
<dbReference type="AlphaFoldDB" id="A0A8J3K322"/>
<dbReference type="Pfam" id="PF01120">
    <property type="entry name" value="Alpha_L_fucos"/>
    <property type="match status" value="1"/>
</dbReference>
<evidence type="ECO:0000256" key="2">
    <source>
        <dbReference type="ARBA" id="ARBA00007951"/>
    </source>
</evidence>
<evidence type="ECO:0000256" key="6">
    <source>
        <dbReference type="ARBA" id="ARBA00023295"/>
    </source>
</evidence>
<dbReference type="InterPro" id="IPR000933">
    <property type="entry name" value="Glyco_hydro_29"/>
</dbReference>
<dbReference type="PANTHER" id="PTHR10030">
    <property type="entry name" value="ALPHA-L-FUCOSIDASE"/>
    <property type="match status" value="1"/>
</dbReference>
<dbReference type="Proteomes" id="UP000619293">
    <property type="component" value="Unassembled WGS sequence"/>
</dbReference>
<dbReference type="InterPro" id="IPR016286">
    <property type="entry name" value="FUC_metazoa-typ"/>
</dbReference>
<dbReference type="PRINTS" id="PR00741">
    <property type="entry name" value="GLHYDRLASE29"/>
</dbReference>
<comment type="function">
    <text evidence="1">Alpha-L-fucosidase is responsible for hydrolyzing the alpha-1,6-linked fucose joined to the reducing-end N-acetylglucosamine of the carbohydrate moieties of glycoproteins.</text>
</comment>
<keyword evidence="10" id="KW-1185">Reference proteome</keyword>
<gene>
    <name evidence="9" type="ORF">Cch02nite_54020</name>
</gene>
<dbReference type="EC" id="3.2.1.51" evidence="3"/>
<dbReference type="GO" id="GO:0016139">
    <property type="term" value="P:glycoside catabolic process"/>
    <property type="evidence" value="ECO:0007669"/>
    <property type="project" value="TreeGrafter"/>
</dbReference>
<dbReference type="Gene3D" id="3.20.20.80">
    <property type="entry name" value="Glycosidases"/>
    <property type="match status" value="1"/>
</dbReference>
<feature type="domain" description="Glycoside hydrolase family 29 N-terminal" evidence="8">
    <location>
        <begin position="41"/>
        <end position="299"/>
    </location>
</feature>
<dbReference type="GO" id="GO:0004560">
    <property type="term" value="F:alpha-L-fucosidase activity"/>
    <property type="evidence" value="ECO:0007669"/>
    <property type="project" value="InterPro"/>
</dbReference>
<evidence type="ECO:0000259" key="8">
    <source>
        <dbReference type="Pfam" id="PF01120"/>
    </source>
</evidence>
<evidence type="ECO:0000256" key="1">
    <source>
        <dbReference type="ARBA" id="ARBA00004071"/>
    </source>
</evidence>
<proteinExistence type="inferred from homology"/>
<dbReference type="SMART" id="SM00812">
    <property type="entry name" value="Alpha_L_fucos"/>
    <property type="match status" value="1"/>
</dbReference>
<dbReference type="RefSeq" id="WP_191837215.1">
    <property type="nucleotide sequence ID" value="NZ_BAAALB010000001.1"/>
</dbReference>